<dbReference type="EMBL" id="VOBQ01000009">
    <property type="protein sequence ID" value="TWO70998.1"/>
    <property type="molecule type" value="Genomic_DNA"/>
</dbReference>
<feature type="transmembrane region" description="Helical" evidence="1">
    <location>
        <begin position="67"/>
        <end position="86"/>
    </location>
</feature>
<name>A0A562ZRP7_9BURK</name>
<feature type="transmembrane region" description="Helical" evidence="1">
    <location>
        <begin position="150"/>
        <end position="169"/>
    </location>
</feature>
<evidence type="ECO:0000313" key="3">
    <source>
        <dbReference type="EMBL" id="TWO70998.1"/>
    </source>
</evidence>
<organism evidence="3 4">
    <name type="scientific">Caenimonas sedimenti</name>
    <dbReference type="NCBI Taxonomy" id="2596921"/>
    <lineage>
        <taxon>Bacteria</taxon>
        <taxon>Pseudomonadati</taxon>
        <taxon>Pseudomonadota</taxon>
        <taxon>Betaproteobacteria</taxon>
        <taxon>Burkholderiales</taxon>
        <taxon>Comamonadaceae</taxon>
        <taxon>Caenimonas</taxon>
    </lineage>
</organism>
<keyword evidence="1" id="KW-1133">Transmembrane helix</keyword>
<feature type="transmembrane region" description="Helical" evidence="1">
    <location>
        <begin position="272"/>
        <end position="288"/>
    </location>
</feature>
<comment type="caution">
    <text evidence="3">The sequence shown here is derived from an EMBL/GenBank/DDBJ whole genome shotgun (WGS) entry which is preliminary data.</text>
</comment>
<feature type="transmembrane region" description="Helical" evidence="1">
    <location>
        <begin position="213"/>
        <end position="233"/>
    </location>
</feature>
<proteinExistence type="predicted"/>
<evidence type="ECO:0000313" key="4">
    <source>
        <dbReference type="Proteomes" id="UP000318199"/>
    </source>
</evidence>
<feature type="transmembrane region" description="Helical" evidence="1">
    <location>
        <begin position="92"/>
        <end position="114"/>
    </location>
</feature>
<dbReference type="Proteomes" id="UP000318199">
    <property type="component" value="Unassembled WGS sequence"/>
</dbReference>
<feature type="transmembrane region" description="Helical" evidence="1">
    <location>
        <begin position="126"/>
        <end position="144"/>
    </location>
</feature>
<feature type="transmembrane region" description="Helical" evidence="1">
    <location>
        <begin position="245"/>
        <end position="266"/>
    </location>
</feature>
<keyword evidence="1" id="KW-0812">Transmembrane</keyword>
<dbReference type="Pfam" id="PF00892">
    <property type="entry name" value="EamA"/>
    <property type="match status" value="1"/>
</dbReference>
<dbReference type="PANTHER" id="PTHR22911">
    <property type="entry name" value="ACYL-MALONYL CONDENSING ENZYME-RELATED"/>
    <property type="match status" value="1"/>
</dbReference>
<reference evidence="3 4" key="1">
    <citation type="submission" date="2019-07" db="EMBL/GenBank/DDBJ databases">
        <title>Caenimonas sedimenti sp. nov., isolated from activated sludge.</title>
        <authorList>
            <person name="Xu J."/>
        </authorList>
    </citation>
    <scope>NUCLEOTIDE SEQUENCE [LARGE SCALE GENOMIC DNA]</scope>
    <source>
        <strain evidence="3 4">HX-9-20</strain>
    </source>
</reference>
<evidence type="ECO:0000259" key="2">
    <source>
        <dbReference type="Pfam" id="PF00892"/>
    </source>
</evidence>
<dbReference type="SUPFAM" id="SSF103481">
    <property type="entry name" value="Multidrug resistance efflux transporter EmrE"/>
    <property type="match status" value="1"/>
</dbReference>
<feature type="transmembrane region" description="Helical" evidence="1">
    <location>
        <begin position="37"/>
        <end position="55"/>
    </location>
</feature>
<dbReference type="InterPro" id="IPR000620">
    <property type="entry name" value="EamA_dom"/>
</dbReference>
<dbReference type="RefSeq" id="WP_145893228.1">
    <property type="nucleotide sequence ID" value="NZ_VOBQ01000009.1"/>
</dbReference>
<keyword evidence="4" id="KW-1185">Reference proteome</keyword>
<feature type="domain" description="EamA" evidence="2">
    <location>
        <begin position="9"/>
        <end position="137"/>
    </location>
</feature>
<dbReference type="InterPro" id="IPR037185">
    <property type="entry name" value="EmrE-like"/>
</dbReference>
<sequence length="302" mass="31705">MAERVGPWPALALVFNAFVWGLSWWPFRELQSQGLHPLWSTALIYLVSLACLLAVRPGAVRGWWQSPWLWLLAAAAGMTNVGFNWAVTIGDVVRVVLLFYLMPAWSVLLAWLLLDEKPHATALARVALALVGVAIVLDGGAMGWPWPQGLADWLALAGGFSFALTNALLRKLQATPPESRVLAMFGGGAALAGTVATWGLAQGTIPGLPALQASWLGVGLALSAAFLVGNLALQYGAARLAAHTTALVMLSEVVFASLSSVALGAAELSPRVLAGGALIVAAAAWSAWPEPRVATSGRTMET</sequence>
<feature type="transmembrane region" description="Helical" evidence="1">
    <location>
        <begin position="7"/>
        <end position="25"/>
    </location>
</feature>
<keyword evidence="1" id="KW-0472">Membrane</keyword>
<accession>A0A562ZRP7</accession>
<protein>
    <submittedName>
        <fullName evidence="3">DMT family transporter</fullName>
    </submittedName>
</protein>
<feature type="transmembrane region" description="Helical" evidence="1">
    <location>
        <begin position="181"/>
        <end position="201"/>
    </location>
</feature>
<dbReference type="AlphaFoldDB" id="A0A562ZRP7"/>
<gene>
    <name evidence="3" type="ORF">FN976_11770</name>
</gene>
<dbReference type="GO" id="GO:0016020">
    <property type="term" value="C:membrane"/>
    <property type="evidence" value="ECO:0007669"/>
    <property type="project" value="InterPro"/>
</dbReference>
<dbReference type="OrthoDB" id="5295396at2"/>
<evidence type="ECO:0000256" key="1">
    <source>
        <dbReference type="SAM" id="Phobius"/>
    </source>
</evidence>